<sequence>MLRGVPSLPQPDDLTSLILRTDFTDDRAWNELRQTVGTDGASYASDPSFADVTIQALIDTDTAADPDHQLTYVFLADALTMTDDEHPLLALDLFDEPGRTFRVAPRWFLDISANLGIGNLGFDEFADAADESGTYRGSGASQSD</sequence>
<feature type="domain" description="DUF6924" evidence="1">
    <location>
        <begin position="16"/>
        <end position="137"/>
    </location>
</feature>
<dbReference type="Pfam" id="PF21962">
    <property type="entry name" value="DUF6924"/>
    <property type="match status" value="1"/>
</dbReference>
<dbReference type="STRING" id="134849.SAMN05443668_1011307"/>
<evidence type="ECO:0000313" key="2">
    <source>
        <dbReference type="EMBL" id="SHM70965.1"/>
    </source>
</evidence>
<gene>
    <name evidence="2" type="ORF">SAMN05443668_1011307</name>
</gene>
<protein>
    <recommendedName>
        <fullName evidence="1">DUF6924 domain-containing protein</fullName>
    </recommendedName>
</protein>
<dbReference type="EMBL" id="FRCS01000001">
    <property type="protein sequence ID" value="SHM70965.1"/>
    <property type="molecule type" value="Genomic_DNA"/>
</dbReference>
<dbReference type="Proteomes" id="UP000184440">
    <property type="component" value="Unassembled WGS sequence"/>
</dbReference>
<proteinExistence type="predicted"/>
<name>A0A1M7KZI1_9ACTN</name>
<reference evidence="2 3" key="1">
    <citation type="submission" date="2016-11" db="EMBL/GenBank/DDBJ databases">
        <authorList>
            <person name="Jaros S."/>
            <person name="Januszkiewicz K."/>
            <person name="Wedrychowicz H."/>
        </authorList>
    </citation>
    <scope>NUCLEOTIDE SEQUENCE [LARGE SCALE GENOMIC DNA]</scope>
    <source>
        <strain evidence="2 3">DSM 46144</strain>
    </source>
</reference>
<keyword evidence="3" id="KW-1185">Reference proteome</keyword>
<evidence type="ECO:0000313" key="3">
    <source>
        <dbReference type="Proteomes" id="UP000184440"/>
    </source>
</evidence>
<dbReference type="AlphaFoldDB" id="A0A1M7KZI1"/>
<organism evidence="2 3">
    <name type="scientific">Cryptosporangium aurantiacum</name>
    <dbReference type="NCBI Taxonomy" id="134849"/>
    <lineage>
        <taxon>Bacteria</taxon>
        <taxon>Bacillati</taxon>
        <taxon>Actinomycetota</taxon>
        <taxon>Actinomycetes</taxon>
        <taxon>Cryptosporangiales</taxon>
        <taxon>Cryptosporangiaceae</taxon>
        <taxon>Cryptosporangium</taxon>
    </lineage>
</organism>
<dbReference type="InterPro" id="IPR053832">
    <property type="entry name" value="DUF6924"/>
</dbReference>
<evidence type="ECO:0000259" key="1">
    <source>
        <dbReference type="Pfam" id="PF21962"/>
    </source>
</evidence>
<accession>A0A1M7KZI1</accession>